<comment type="caution">
    <text evidence="5">The sequence shown here is derived from an EMBL/GenBank/DDBJ whole genome shotgun (WGS) entry which is preliminary data.</text>
</comment>
<dbReference type="CDD" id="cd01189">
    <property type="entry name" value="INT_ICEBs1_C_like"/>
    <property type="match status" value="1"/>
</dbReference>
<sequence>MGRPPLPLGTHGEIRAYQVGPKKWRARTLYRDYDGKVRPVERYGSSKGAATNKLRGALRDRSRAVVGDEVTASTRVGVVAEMWLRELDESSKALRTKRTYHESWTRDVSPVVAQLRGNEVTVSLATRALRSINESAGPGSAKHAKVVLSGIMGLYVRHDALESNPIREVVLPQTSRKAAEARMHLAPEELPGLRKCLRKNNKAVRRDLPDVVDALSGLGCRIGELLALDWSKIDFAAGTIAIEGTVIRITGTGLFVQAHTKSDAGMRTVEPPTWLMDMLKRRYQESDSEWVFPTTSGTLRDADNARADLRAALKGTEWEGLHPHAFRHLVATMLDAAGLSAREIADYLGHERVSMTQDVYMTRKSRGSSAAEALANVQVLG</sequence>
<keyword evidence="3" id="KW-0233">DNA recombination</keyword>
<dbReference type="InterPro" id="IPR050090">
    <property type="entry name" value="Tyrosine_recombinase_XerCD"/>
</dbReference>
<keyword evidence="2" id="KW-0238">DNA-binding</keyword>
<dbReference type="InterPro" id="IPR010998">
    <property type="entry name" value="Integrase_recombinase_N"/>
</dbReference>
<reference evidence="5 6" key="1">
    <citation type="journal article" date="2019" name="Int. J. Syst. Evol. Microbiol.">
        <title>The Global Catalogue of Microorganisms (GCM) 10K type strain sequencing project: providing services to taxonomists for standard genome sequencing and annotation.</title>
        <authorList>
            <consortium name="The Broad Institute Genomics Platform"/>
            <consortium name="The Broad Institute Genome Sequencing Center for Infectious Disease"/>
            <person name="Wu L."/>
            <person name="Ma J."/>
        </authorList>
    </citation>
    <scope>NUCLEOTIDE SEQUENCE [LARGE SCALE GENOMIC DNA]</scope>
    <source>
        <strain evidence="5 6">JCM 16221</strain>
    </source>
</reference>
<dbReference type="Gene3D" id="1.10.150.130">
    <property type="match status" value="1"/>
</dbReference>
<evidence type="ECO:0000259" key="4">
    <source>
        <dbReference type="PROSITE" id="PS51898"/>
    </source>
</evidence>
<dbReference type="PROSITE" id="PS51898">
    <property type="entry name" value="TYR_RECOMBINASE"/>
    <property type="match status" value="1"/>
</dbReference>
<evidence type="ECO:0000313" key="6">
    <source>
        <dbReference type="Proteomes" id="UP001501218"/>
    </source>
</evidence>
<protein>
    <submittedName>
        <fullName evidence="5">Site-specific integrase</fullName>
    </submittedName>
</protein>
<evidence type="ECO:0000256" key="1">
    <source>
        <dbReference type="ARBA" id="ARBA00008857"/>
    </source>
</evidence>
<proteinExistence type="inferred from homology"/>
<dbReference type="RefSeq" id="WP_344127727.1">
    <property type="nucleotide sequence ID" value="NZ_BAAARA010000003.1"/>
</dbReference>
<dbReference type="InterPro" id="IPR013762">
    <property type="entry name" value="Integrase-like_cat_sf"/>
</dbReference>
<dbReference type="PANTHER" id="PTHR30349:SF41">
    <property type="entry name" value="INTEGRASE_RECOMBINASE PROTEIN MJ0367-RELATED"/>
    <property type="match status" value="1"/>
</dbReference>
<evidence type="ECO:0000313" key="5">
    <source>
        <dbReference type="EMBL" id="GAA2338307.1"/>
    </source>
</evidence>
<dbReference type="PANTHER" id="PTHR30349">
    <property type="entry name" value="PHAGE INTEGRASE-RELATED"/>
    <property type="match status" value="1"/>
</dbReference>
<organism evidence="5 6">
    <name type="scientific">Saccharopolyspora halophila</name>
    <dbReference type="NCBI Taxonomy" id="405551"/>
    <lineage>
        <taxon>Bacteria</taxon>
        <taxon>Bacillati</taxon>
        <taxon>Actinomycetota</taxon>
        <taxon>Actinomycetes</taxon>
        <taxon>Pseudonocardiales</taxon>
        <taxon>Pseudonocardiaceae</taxon>
        <taxon>Saccharopolyspora</taxon>
    </lineage>
</organism>
<dbReference type="Pfam" id="PF00589">
    <property type="entry name" value="Phage_integrase"/>
    <property type="match status" value="1"/>
</dbReference>
<evidence type="ECO:0000256" key="3">
    <source>
        <dbReference type="ARBA" id="ARBA00023172"/>
    </source>
</evidence>
<dbReference type="InterPro" id="IPR002104">
    <property type="entry name" value="Integrase_catalytic"/>
</dbReference>
<dbReference type="SUPFAM" id="SSF56349">
    <property type="entry name" value="DNA breaking-rejoining enzymes"/>
    <property type="match status" value="1"/>
</dbReference>
<dbReference type="InterPro" id="IPR011010">
    <property type="entry name" value="DNA_brk_join_enz"/>
</dbReference>
<dbReference type="Gene3D" id="1.10.443.10">
    <property type="entry name" value="Intergrase catalytic core"/>
    <property type="match status" value="1"/>
</dbReference>
<gene>
    <name evidence="5" type="ORF">GCM10009854_13230</name>
</gene>
<evidence type="ECO:0000256" key="2">
    <source>
        <dbReference type="ARBA" id="ARBA00023125"/>
    </source>
</evidence>
<dbReference type="Proteomes" id="UP001501218">
    <property type="component" value="Unassembled WGS sequence"/>
</dbReference>
<accession>A0ABN3FV81</accession>
<dbReference type="EMBL" id="BAAARA010000003">
    <property type="protein sequence ID" value="GAA2338307.1"/>
    <property type="molecule type" value="Genomic_DNA"/>
</dbReference>
<feature type="domain" description="Tyr recombinase" evidence="4">
    <location>
        <begin position="180"/>
        <end position="375"/>
    </location>
</feature>
<comment type="similarity">
    <text evidence="1">Belongs to the 'phage' integrase family.</text>
</comment>
<keyword evidence="6" id="KW-1185">Reference proteome</keyword>
<name>A0ABN3FV81_9PSEU</name>